<feature type="compositionally biased region" description="Polar residues" evidence="1">
    <location>
        <begin position="74"/>
        <end position="94"/>
    </location>
</feature>
<organism evidence="2 3">
    <name type="scientific">Ambrosiozyma monospora</name>
    <name type="common">Yeast</name>
    <name type="synonym">Endomycopsis monosporus</name>
    <dbReference type="NCBI Taxonomy" id="43982"/>
    <lineage>
        <taxon>Eukaryota</taxon>
        <taxon>Fungi</taxon>
        <taxon>Dikarya</taxon>
        <taxon>Ascomycota</taxon>
        <taxon>Saccharomycotina</taxon>
        <taxon>Pichiomycetes</taxon>
        <taxon>Pichiales</taxon>
        <taxon>Pichiaceae</taxon>
        <taxon>Ambrosiozyma</taxon>
    </lineage>
</organism>
<comment type="caution">
    <text evidence="2">The sequence shown here is derived from an EMBL/GenBank/DDBJ whole genome shotgun (WGS) entry which is preliminary data.</text>
</comment>
<feature type="compositionally biased region" description="Polar residues" evidence="1">
    <location>
        <begin position="19"/>
        <end position="36"/>
    </location>
</feature>
<gene>
    <name evidence="2" type="ORF">Amon01_000320800</name>
</gene>
<evidence type="ECO:0000256" key="1">
    <source>
        <dbReference type="SAM" id="MobiDB-lite"/>
    </source>
</evidence>
<feature type="compositionally biased region" description="Pro residues" evidence="1">
    <location>
        <begin position="1"/>
        <end position="16"/>
    </location>
</feature>
<dbReference type="EMBL" id="BSXU01001311">
    <property type="protein sequence ID" value="GMG26038.1"/>
    <property type="molecule type" value="Genomic_DNA"/>
</dbReference>
<accession>A0A9W6YYH2</accession>
<name>A0A9W6YYH2_AMBMO</name>
<feature type="compositionally biased region" description="Polar residues" evidence="1">
    <location>
        <begin position="44"/>
        <end position="67"/>
    </location>
</feature>
<proteinExistence type="predicted"/>
<protein>
    <submittedName>
        <fullName evidence="2">Unnamed protein product</fullName>
    </submittedName>
</protein>
<sequence>MTEPPPSRDSSPPPSGSPGVTTNPRVTGNVQGTSHPSDLGNHEVPNTSSGTATPKKPQTTTSQNGDSLTFIRSDISNPNNDSTGLELVPNQSTFEPIDPWIDNEKISEKFFLSQKPGNPQNSTKAVTEPKLATKLTMAQILNKEDSSQYLLSDA</sequence>
<dbReference type="Proteomes" id="UP001165063">
    <property type="component" value="Unassembled WGS sequence"/>
</dbReference>
<reference evidence="2" key="1">
    <citation type="submission" date="2023-04" db="EMBL/GenBank/DDBJ databases">
        <title>Ambrosiozyma monospora NBRC 1965.</title>
        <authorList>
            <person name="Ichikawa N."/>
            <person name="Sato H."/>
            <person name="Tonouchi N."/>
        </authorList>
    </citation>
    <scope>NUCLEOTIDE SEQUENCE</scope>
    <source>
        <strain evidence="2">NBRC 1965</strain>
    </source>
</reference>
<keyword evidence="3" id="KW-1185">Reference proteome</keyword>
<evidence type="ECO:0000313" key="3">
    <source>
        <dbReference type="Proteomes" id="UP001165063"/>
    </source>
</evidence>
<feature type="region of interest" description="Disordered" evidence="1">
    <location>
        <begin position="1"/>
        <end position="97"/>
    </location>
</feature>
<dbReference type="AlphaFoldDB" id="A0A9W6YYH2"/>
<evidence type="ECO:0000313" key="2">
    <source>
        <dbReference type="EMBL" id="GMG26038.1"/>
    </source>
</evidence>